<proteinExistence type="predicted"/>
<dbReference type="Proteomes" id="UP000282574">
    <property type="component" value="Unassembled WGS sequence"/>
</dbReference>
<dbReference type="InterPro" id="IPR015791">
    <property type="entry name" value="Antimic/Inh_G_crystallin-like"/>
</dbReference>
<sequence>MDLKMLKSQEQSEQLQNKELEAIAGGRLNDLVKNLSLRGKVARWAAVAASVVGMSVGMAMPTEALHRTDDCDERGFFAIFQGSKHYATMCFANAGDAEVVIADVHRVTSGNNAGYIITNKGRFNFGKWKGFDFIDNGYGTVTILRIVIY</sequence>
<dbReference type="Gene3D" id="2.60.20.30">
    <property type="match status" value="1"/>
</dbReference>
<evidence type="ECO:0000259" key="1">
    <source>
        <dbReference type="Pfam" id="PF09076"/>
    </source>
</evidence>
<comment type="caution">
    <text evidence="2">The sequence shown here is derived from an EMBL/GenBank/DDBJ whole genome shotgun (WGS) entry which is preliminary data.</text>
</comment>
<gene>
    <name evidence="2" type="ORF">DSM107010_72260</name>
</gene>
<accession>A0AB37U7I1</accession>
<dbReference type="RefSeq" id="WP_106171347.1">
    <property type="nucleotide sequence ID" value="NZ_JAVKZF010000004.1"/>
</dbReference>
<dbReference type="SUPFAM" id="SSF49695">
    <property type="entry name" value="gamma-Crystallin-like"/>
    <property type="match status" value="1"/>
</dbReference>
<protein>
    <recommendedName>
        <fullName evidence="1">Streptomyces killer toxin-like beta/gamma crystallin domain-containing protein</fullName>
    </recommendedName>
</protein>
<feature type="domain" description="Streptomyces killer toxin-like beta/gamma crystallin" evidence="1">
    <location>
        <begin position="84"/>
        <end position="113"/>
    </location>
</feature>
<evidence type="ECO:0000313" key="2">
    <source>
        <dbReference type="EMBL" id="RUS93939.1"/>
    </source>
</evidence>
<evidence type="ECO:0000313" key="3">
    <source>
        <dbReference type="Proteomes" id="UP000282574"/>
    </source>
</evidence>
<dbReference type="AlphaFoldDB" id="A0AB37U7I1"/>
<keyword evidence="3" id="KW-1185">Reference proteome</keyword>
<dbReference type="InterPro" id="IPR011024">
    <property type="entry name" value="G_crystallin-like"/>
</dbReference>
<dbReference type="InterPro" id="IPR015161">
    <property type="entry name" value="Sklp_toxin_b/g_crystallin"/>
</dbReference>
<reference evidence="2 3" key="1">
    <citation type="journal article" date="2019" name="Genome Biol. Evol.">
        <title>Day and night: Metabolic profiles and evolutionary relationships of six axenic non-marine cyanobacteria.</title>
        <authorList>
            <person name="Will S.E."/>
            <person name="Henke P."/>
            <person name="Boedeker C."/>
            <person name="Huang S."/>
            <person name="Brinkmann H."/>
            <person name="Rohde M."/>
            <person name="Jarek M."/>
            <person name="Friedl T."/>
            <person name="Seufert S."/>
            <person name="Schumacher M."/>
            <person name="Overmann J."/>
            <person name="Neumann-Schaal M."/>
            <person name="Petersen J."/>
        </authorList>
    </citation>
    <scope>NUCLEOTIDE SEQUENCE [LARGE SCALE GENOMIC DNA]</scope>
    <source>
        <strain evidence="2 3">SAG 39.79</strain>
    </source>
</reference>
<dbReference type="EMBL" id="RSCK01000218">
    <property type="protein sequence ID" value="RUS93939.1"/>
    <property type="molecule type" value="Genomic_DNA"/>
</dbReference>
<organism evidence="2 3">
    <name type="scientific">Chroococcidiopsis cubana SAG 39.79</name>
    <dbReference type="NCBI Taxonomy" id="388085"/>
    <lineage>
        <taxon>Bacteria</taxon>
        <taxon>Bacillati</taxon>
        <taxon>Cyanobacteriota</taxon>
        <taxon>Cyanophyceae</taxon>
        <taxon>Chroococcidiopsidales</taxon>
        <taxon>Chroococcidiopsidaceae</taxon>
        <taxon>Chroococcidiopsis</taxon>
    </lineage>
</organism>
<name>A0AB37U7I1_9CYAN</name>
<dbReference type="Pfam" id="PF09076">
    <property type="entry name" value="Crystall_2"/>
    <property type="match status" value="1"/>
</dbReference>